<accession>A0A1V0AEW2</accession>
<protein>
    <submittedName>
        <fullName evidence="2">Uncharacterized protein</fullName>
    </submittedName>
</protein>
<organism evidence="2 3">
    <name type="scientific">[Actinomadura] parvosata subsp. kistnae</name>
    <dbReference type="NCBI Taxonomy" id="1909395"/>
    <lineage>
        <taxon>Bacteria</taxon>
        <taxon>Bacillati</taxon>
        <taxon>Actinomycetota</taxon>
        <taxon>Actinomycetes</taxon>
        <taxon>Streptosporangiales</taxon>
        <taxon>Streptosporangiaceae</taxon>
        <taxon>Nonomuraea</taxon>
    </lineage>
</organism>
<evidence type="ECO:0000256" key="1">
    <source>
        <dbReference type="SAM" id="Phobius"/>
    </source>
</evidence>
<reference evidence="3" key="1">
    <citation type="journal article" date="2017" name="Med. Chem. Commun.">
        <title>Nonomuraea sp. ATCC 55076 harbours the largest actinomycete chromosome to date and the kistamicin biosynthetic gene cluster.</title>
        <authorList>
            <person name="Nazari B."/>
            <person name="Forneris C.C."/>
            <person name="Gibson M.I."/>
            <person name="Moon K."/>
            <person name="Schramma K.R."/>
            <person name="Seyedsayamdost M.R."/>
        </authorList>
    </citation>
    <scope>NUCLEOTIDE SEQUENCE [LARGE SCALE GENOMIC DNA]</scope>
    <source>
        <strain evidence="3">ATCC 55076</strain>
    </source>
</reference>
<sequence>MIVSISPLMSSAVTLPASGAGGDTLMLNTSWLLHWAAAVSFLVSSASAGAAVASRAAAEVAVTAATACRYMVLPEGDDPVIAAISTLSGGSITS</sequence>
<name>A0A1V0AEW2_9ACTN</name>
<keyword evidence="1" id="KW-1133">Transmembrane helix</keyword>
<keyword evidence="1" id="KW-0812">Transmembrane</keyword>
<dbReference type="KEGG" id="noa:BKM31_50605"/>
<keyword evidence="1" id="KW-0472">Membrane</keyword>
<dbReference type="EMBL" id="CP017717">
    <property type="protein sequence ID" value="AQZ68642.1"/>
    <property type="molecule type" value="Genomic_DNA"/>
</dbReference>
<feature type="transmembrane region" description="Helical" evidence="1">
    <location>
        <begin position="32"/>
        <end position="53"/>
    </location>
</feature>
<dbReference type="AlphaFoldDB" id="A0A1V0AEW2"/>
<proteinExistence type="predicted"/>
<evidence type="ECO:0000313" key="3">
    <source>
        <dbReference type="Proteomes" id="UP000190797"/>
    </source>
</evidence>
<evidence type="ECO:0000313" key="2">
    <source>
        <dbReference type="EMBL" id="AQZ68642.1"/>
    </source>
</evidence>
<dbReference type="Proteomes" id="UP000190797">
    <property type="component" value="Chromosome"/>
</dbReference>
<gene>
    <name evidence="2" type="ORF">BKM31_50605</name>
</gene>
<keyword evidence="3" id="KW-1185">Reference proteome</keyword>